<dbReference type="InterPro" id="IPR043426">
    <property type="entry name" value="MltB-like"/>
</dbReference>
<protein>
    <submittedName>
        <fullName evidence="3">Lytic murein transglycosylase</fullName>
    </submittedName>
</protein>
<accession>A0AAW9RPC1</accession>
<dbReference type="CDD" id="cd13399">
    <property type="entry name" value="Slt35-like"/>
    <property type="match status" value="1"/>
</dbReference>
<feature type="domain" description="Transglycosylase SLT" evidence="2">
    <location>
        <begin position="41"/>
        <end position="246"/>
    </location>
</feature>
<name>A0AAW9RPC1_9HYPH</name>
<dbReference type="InterPro" id="IPR011970">
    <property type="entry name" value="MltB_2"/>
</dbReference>
<dbReference type="EMBL" id="JAZHOF010000004">
    <property type="protein sequence ID" value="MEJ8572168.1"/>
    <property type="molecule type" value="Genomic_DNA"/>
</dbReference>
<gene>
    <name evidence="3" type="ORF">V3328_11830</name>
</gene>
<organism evidence="3 4">
    <name type="scientific">Microbaculum marinum</name>
    <dbReference type="NCBI Taxonomy" id="1764581"/>
    <lineage>
        <taxon>Bacteria</taxon>
        <taxon>Pseudomonadati</taxon>
        <taxon>Pseudomonadota</taxon>
        <taxon>Alphaproteobacteria</taxon>
        <taxon>Hyphomicrobiales</taxon>
        <taxon>Tepidamorphaceae</taxon>
        <taxon>Microbaculum</taxon>
    </lineage>
</organism>
<sequence>MMRRRFPGVSTLGTLALVLTAALMAEVPAAEAARCQPPEGFNSFIAQFKAEAADMGVSPAALATLDGVTEDKRVLSLDRNQKAFNMSFEQFAAQRITSGRLNKGKALLKQYSSLLASLEQRYGVPGPVIVAIWGLETDYGGNIGNMSSIRSLATLAHDCRRTQMFQLELLSALQIIQRGDMTPAEMRGAWAGELGQTQFLASNYVKFAVDYDGNGRRDLIRSVPDALASTANYLKAHGWRRGQPWQEGTANFAVIQKWNKSSVYSRTIALFATRLAEG</sequence>
<feature type="signal peptide" evidence="1">
    <location>
        <begin position="1"/>
        <end position="32"/>
    </location>
</feature>
<keyword evidence="1" id="KW-0732">Signal</keyword>
<dbReference type="Gene3D" id="1.10.8.350">
    <property type="entry name" value="Bacterial muramidase"/>
    <property type="match status" value="1"/>
</dbReference>
<evidence type="ECO:0000256" key="1">
    <source>
        <dbReference type="SAM" id="SignalP"/>
    </source>
</evidence>
<keyword evidence="4" id="KW-1185">Reference proteome</keyword>
<evidence type="ECO:0000259" key="2">
    <source>
        <dbReference type="Pfam" id="PF13406"/>
    </source>
</evidence>
<dbReference type="InterPro" id="IPR031304">
    <property type="entry name" value="SLT_2"/>
</dbReference>
<dbReference type="NCBIfam" id="TIGR02283">
    <property type="entry name" value="MltB_2"/>
    <property type="match status" value="1"/>
</dbReference>
<dbReference type="PANTHER" id="PTHR30163">
    <property type="entry name" value="MEMBRANE-BOUND LYTIC MUREIN TRANSGLYCOSYLASE B"/>
    <property type="match status" value="1"/>
</dbReference>
<proteinExistence type="predicted"/>
<dbReference type="AlphaFoldDB" id="A0AAW9RPC1"/>
<evidence type="ECO:0000313" key="4">
    <source>
        <dbReference type="Proteomes" id="UP001378188"/>
    </source>
</evidence>
<dbReference type="GO" id="GO:0009253">
    <property type="term" value="P:peptidoglycan catabolic process"/>
    <property type="evidence" value="ECO:0007669"/>
    <property type="project" value="TreeGrafter"/>
</dbReference>
<dbReference type="Proteomes" id="UP001378188">
    <property type="component" value="Unassembled WGS sequence"/>
</dbReference>
<dbReference type="PANTHER" id="PTHR30163:SF8">
    <property type="entry name" value="LYTIC MUREIN TRANSGLYCOSYLASE"/>
    <property type="match status" value="1"/>
</dbReference>
<reference evidence="3 4" key="1">
    <citation type="submission" date="2024-02" db="EMBL/GenBank/DDBJ databases">
        <title>Genome analysis and characterization of Microbaculum marinisediminis sp. nov., isolated from marine sediment.</title>
        <authorList>
            <person name="Du Z.-J."/>
            <person name="Ye Y.-Q."/>
            <person name="Zhang Z.-R."/>
            <person name="Yuan S.-M."/>
            <person name="Zhang X.-Y."/>
        </authorList>
    </citation>
    <scope>NUCLEOTIDE SEQUENCE [LARGE SCALE GENOMIC DNA]</scope>
    <source>
        <strain evidence="3 4">SDUM1044001</strain>
    </source>
</reference>
<evidence type="ECO:0000313" key="3">
    <source>
        <dbReference type="EMBL" id="MEJ8572168.1"/>
    </source>
</evidence>
<dbReference type="SUPFAM" id="SSF53955">
    <property type="entry name" value="Lysozyme-like"/>
    <property type="match status" value="1"/>
</dbReference>
<dbReference type="GO" id="GO:0008933">
    <property type="term" value="F:peptidoglycan lytic transglycosylase activity"/>
    <property type="evidence" value="ECO:0007669"/>
    <property type="project" value="TreeGrafter"/>
</dbReference>
<dbReference type="InterPro" id="IPR023346">
    <property type="entry name" value="Lysozyme-like_dom_sf"/>
</dbReference>
<dbReference type="Pfam" id="PF13406">
    <property type="entry name" value="SLT_2"/>
    <property type="match status" value="1"/>
</dbReference>
<feature type="chain" id="PRO_5043936940" evidence="1">
    <location>
        <begin position="33"/>
        <end position="278"/>
    </location>
</feature>
<comment type="caution">
    <text evidence="3">The sequence shown here is derived from an EMBL/GenBank/DDBJ whole genome shotgun (WGS) entry which is preliminary data.</text>
</comment>